<feature type="transmembrane region" description="Helical" evidence="1">
    <location>
        <begin position="826"/>
        <end position="846"/>
    </location>
</feature>
<accession>A0A0G1BYF5</accession>
<organism evidence="2 3">
    <name type="scientific">candidate division CPR1 bacterium GW2011_GWA2_42_17</name>
    <dbReference type="NCBI Taxonomy" id="1618341"/>
    <lineage>
        <taxon>Bacteria</taxon>
        <taxon>candidate division CPR1</taxon>
    </lineage>
</organism>
<dbReference type="PANTHER" id="PTHR38454">
    <property type="entry name" value="INTEGRAL MEMBRANE PROTEIN-RELATED"/>
    <property type="match status" value="1"/>
</dbReference>
<feature type="transmembrane region" description="Helical" evidence="1">
    <location>
        <begin position="453"/>
        <end position="473"/>
    </location>
</feature>
<dbReference type="InterPro" id="IPR018580">
    <property type="entry name" value="Uncharacterised_YfhO"/>
</dbReference>
<keyword evidence="1" id="KW-0472">Membrane</keyword>
<dbReference type="EMBL" id="LCCZ01000043">
    <property type="protein sequence ID" value="KKS42448.1"/>
    <property type="molecule type" value="Genomic_DNA"/>
</dbReference>
<keyword evidence="1" id="KW-0812">Transmembrane</keyword>
<feature type="transmembrane region" description="Helical" evidence="1">
    <location>
        <begin position="508"/>
        <end position="528"/>
    </location>
</feature>
<reference evidence="2 3" key="1">
    <citation type="journal article" date="2015" name="Nature">
        <title>rRNA introns, odd ribosomes, and small enigmatic genomes across a large radiation of phyla.</title>
        <authorList>
            <person name="Brown C.T."/>
            <person name="Hug L.A."/>
            <person name="Thomas B.C."/>
            <person name="Sharon I."/>
            <person name="Castelle C.J."/>
            <person name="Singh A."/>
            <person name="Wilkins M.J."/>
            <person name="Williams K.H."/>
            <person name="Banfield J.F."/>
        </authorList>
    </citation>
    <scope>NUCLEOTIDE SEQUENCE [LARGE SCALE GENOMIC DNA]</scope>
</reference>
<feature type="transmembrane region" description="Helical" evidence="1">
    <location>
        <begin position="413"/>
        <end position="433"/>
    </location>
</feature>
<dbReference type="Pfam" id="PF09586">
    <property type="entry name" value="YfhO"/>
    <property type="match status" value="1"/>
</dbReference>
<protein>
    <recommendedName>
        <fullName evidence="4">Bacterial membrane protein YfhO</fullName>
    </recommendedName>
</protein>
<gene>
    <name evidence="2" type="ORF">UV05_C0043G0002</name>
</gene>
<sequence length="857" mass="96029">MIKDFITKFWPFIFVFSAVFVFFVRLIYPQLSVFVTPDFGTSDLLNFNYPFREFLAQSLKSGQLPLWTNLIGSGFPFLAEGQAGTFFFINAIASFLPNVGWGMVFSYLSYFLLAAIGTYLFIRELGLGKWEAVFGSLIFAFSGVNLTHISHPNQLAVVSLIPLQFFLLEKFLKGFLKGPTFLRSDLKETLKSSSWLALFSLVTAQSIFAGYLQPTVYAILALGVYFVLRMFVNLGGFVSPRLSQNFGSASSQDLVEVKSVRNLGGFLLTWLCPIGLFAFSLILAVGLSAIQFLPSWELSQQSSRQGGLPESILKLYPYSPKNLLTFLNPNWFGTPQNGSYPIFSDNWGIYWENSGYIGLIPLGLSAFSLFIFIGWLIVTIGNKCKVQSAKFKIAVQNLKLMLDDLIDIDDRGLIAIFATLLIVALLLTLGKYTPLFALYHWPPLSYFRVPSRWLIIVDFSLAILAAFGLKILLRSIRSHLLRNPAVQRGYTPQSPDNNRDEGGQVRPYLKVLPFVFCLLTLFDLWFYFFSFNPIGSHQEWIQTPPQIEEFLKNLPADQAGQGKDFRYYEVGSTVAWNMTFVDQGWKDNADTYYKLREGLRPSSNILYSLPSAGIYAGLLPKRQSDLINLTDALFVAQPDGNLSITNAAVALLSIQNVKYVVSPFSLLHSDLKPLVSTRFSAPDINFIVYENLKVLPRAYLVDHFRLSFVGGKISNDLEMVKKQLVSVDFNPMEAVILEEDPKFTRAGNLDNSSVTMINDSNEKIQLKVNIPSGNGLLVLADSYYPGWVAKVGGKETIILAANLNQRAIAVPQGEHSVEFSYQPQSFRIGVIVSLISLMVSIGWFILSLRVARRSIIP</sequence>
<feature type="transmembrane region" description="Helical" evidence="1">
    <location>
        <begin position="104"/>
        <end position="122"/>
    </location>
</feature>
<dbReference type="Proteomes" id="UP000034875">
    <property type="component" value="Unassembled WGS sequence"/>
</dbReference>
<dbReference type="PANTHER" id="PTHR38454:SF1">
    <property type="entry name" value="INTEGRAL MEMBRANE PROTEIN"/>
    <property type="match status" value="1"/>
</dbReference>
<comment type="caution">
    <text evidence="2">The sequence shown here is derived from an EMBL/GenBank/DDBJ whole genome shotgun (WGS) entry which is preliminary data.</text>
</comment>
<feature type="transmembrane region" description="Helical" evidence="1">
    <location>
        <begin position="267"/>
        <end position="293"/>
    </location>
</feature>
<keyword evidence="1" id="KW-1133">Transmembrane helix</keyword>
<dbReference type="AlphaFoldDB" id="A0A0G1BYF5"/>
<evidence type="ECO:0000313" key="2">
    <source>
        <dbReference type="EMBL" id="KKS42448.1"/>
    </source>
</evidence>
<feature type="transmembrane region" description="Helical" evidence="1">
    <location>
        <begin position="217"/>
        <end position="238"/>
    </location>
</feature>
<evidence type="ECO:0000313" key="3">
    <source>
        <dbReference type="Proteomes" id="UP000034875"/>
    </source>
</evidence>
<feature type="transmembrane region" description="Helical" evidence="1">
    <location>
        <begin position="356"/>
        <end position="378"/>
    </location>
</feature>
<feature type="transmembrane region" description="Helical" evidence="1">
    <location>
        <begin position="9"/>
        <end position="28"/>
    </location>
</feature>
<proteinExistence type="predicted"/>
<evidence type="ECO:0008006" key="4">
    <source>
        <dbReference type="Google" id="ProtNLM"/>
    </source>
</evidence>
<name>A0A0G1BYF5_9BACT</name>
<evidence type="ECO:0000256" key="1">
    <source>
        <dbReference type="SAM" id="Phobius"/>
    </source>
</evidence>